<dbReference type="eggNOG" id="COG5590">
    <property type="taxonomic scope" value="Bacteria"/>
</dbReference>
<feature type="region of interest" description="Disordered" evidence="1">
    <location>
        <begin position="218"/>
        <end position="241"/>
    </location>
</feature>
<comment type="caution">
    <text evidence="2">The sequence shown here is derived from an EMBL/GenBank/DDBJ whole genome shotgun (WGS) entry which is preliminary data.</text>
</comment>
<gene>
    <name evidence="2" type="ORF">ASAP_2737</name>
</gene>
<protein>
    <recommendedName>
        <fullName evidence="4">TetR family transcriptional regulator</fullName>
    </recommendedName>
</protein>
<reference evidence="2 3" key="2">
    <citation type="journal article" date="2014" name="PLoS ONE">
        <title>Evolution of mitochondria reconstructed from the energy metabolism of living bacteria.</title>
        <authorList>
            <person name="Degli Esposti M."/>
            <person name="Chouaia B."/>
            <person name="Comandatore F."/>
            <person name="Crotti E."/>
            <person name="Sassera D."/>
            <person name="Lievens P.M."/>
            <person name="Daffonchio D."/>
            <person name="Bandi C."/>
        </authorList>
    </citation>
    <scope>NUCLEOTIDE SEQUENCE [LARGE SCALE GENOMIC DNA]</scope>
    <source>
        <strain evidence="2 3">SF2.1</strain>
    </source>
</reference>
<dbReference type="Proteomes" id="UP000027583">
    <property type="component" value="Unassembled WGS sequence"/>
</dbReference>
<evidence type="ECO:0000313" key="3">
    <source>
        <dbReference type="Proteomes" id="UP000027583"/>
    </source>
</evidence>
<sequence length="241" mass="26977">MGKTVHFPVIRLSRPDHLVLLMLNDRDGFMTEIDREEFDLALLEAGFTIAAEKGWPRFTLVEAAQRAGLPIDEVRARFPFRHSLLFRLGRLADESAFRDDGLSGSIRERIFDLFMRRFDVFQQYREGIRAVLQALPTEPGLTLLLGAATLDTMRWMAEVAGVECSGLGGVMRLNGLAGVWGFALRAWEKDESADLSQTMAALDQGLDKAERFGVLKPSPDRLMDQASQRSGIADHPLELET</sequence>
<dbReference type="AlphaFoldDB" id="A0A060QLZ4"/>
<evidence type="ECO:0000256" key="1">
    <source>
        <dbReference type="SAM" id="MobiDB-lite"/>
    </source>
</evidence>
<dbReference type="EMBL" id="CBLX010000023">
    <property type="protein sequence ID" value="CDG40782.1"/>
    <property type="molecule type" value="Genomic_DNA"/>
</dbReference>
<evidence type="ECO:0008006" key="4">
    <source>
        <dbReference type="Google" id="ProtNLM"/>
    </source>
</evidence>
<organism evidence="2 3">
    <name type="scientific">Asaia bogorensis</name>
    <dbReference type="NCBI Taxonomy" id="91915"/>
    <lineage>
        <taxon>Bacteria</taxon>
        <taxon>Pseudomonadati</taxon>
        <taxon>Pseudomonadota</taxon>
        <taxon>Alphaproteobacteria</taxon>
        <taxon>Acetobacterales</taxon>
        <taxon>Acetobacteraceae</taxon>
        <taxon>Asaia</taxon>
    </lineage>
</organism>
<dbReference type="Gene3D" id="1.10.357.10">
    <property type="entry name" value="Tetracycline Repressor, domain 2"/>
    <property type="match status" value="1"/>
</dbReference>
<name>A0A060QLZ4_9PROT</name>
<evidence type="ECO:0000313" key="2">
    <source>
        <dbReference type="EMBL" id="CDG40782.1"/>
    </source>
</evidence>
<proteinExistence type="predicted"/>
<reference evidence="2 3" key="1">
    <citation type="journal article" date="2014" name="Genome Biol. Evol.">
        <title>Acetic acid bacteria genomes reveal functional traits for adaptation to life in insect guts.</title>
        <authorList>
            <person name="Chouaia B."/>
            <person name="Gaiarsa S."/>
            <person name="Crotti E."/>
            <person name="Comandatore F."/>
            <person name="Degli Esposti M."/>
            <person name="Ricci I."/>
            <person name="Alma A."/>
            <person name="Favia G."/>
            <person name="Bandi C."/>
            <person name="Daffonchio D."/>
        </authorList>
    </citation>
    <scope>NUCLEOTIDE SEQUENCE [LARGE SCALE GENOMIC DNA]</scope>
    <source>
        <strain evidence="2 3">SF2.1</strain>
    </source>
</reference>
<accession>A0A060QLZ4</accession>